<evidence type="ECO:0000313" key="10">
    <source>
        <dbReference type="JaponicusDB" id="SJAG_04294"/>
    </source>
</evidence>
<dbReference type="RefSeq" id="XP_002175410.1">
    <property type="nucleotide sequence ID" value="XM_002175374.2"/>
</dbReference>
<keyword evidence="7 8" id="KW-0472">Membrane</keyword>
<dbReference type="GO" id="GO:0072546">
    <property type="term" value="C:EMC complex"/>
    <property type="evidence" value="ECO:0000318"/>
    <property type="project" value="GO_Central"/>
</dbReference>
<dbReference type="JaponicusDB" id="SJAG_04294">
    <property type="gene designation" value="emc6"/>
</dbReference>
<evidence type="ECO:0000256" key="2">
    <source>
        <dbReference type="ARBA" id="ARBA00009436"/>
    </source>
</evidence>
<keyword evidence="6 8" id="KW-1133">Transmembrane helix</keyword>
<dbReference type="AlphaFoldDB" id="B6K6G3"/>
<dbReference type="InterPro" id="IPR029008">
    <property type="entry name" value="EMC6-like"/>
</dbReference>
<evidence type="ECO:0000313" key="9">
    <source>
        <dbReference type="EMBL" id="EEB09117.1"/>
    </source>
</evidence>
<dbReference type="GO" id="GO:0000045">
    <property type="term" value="P:autophagosome assembly"/>
    <property type="evidence" value="ECO:0000318"/>
    <property type="project" value="GO_Central"/>
</dbReference>
<evidence type="ECO:0000256" key="3">
    <source>
        <dbReference type="ARBA" id="ARBA00020827"/>
    </source>
</evidence>
<feature type="transmembrane region" description="Helical" evidence="8">
    <location>
        <begin position="21"/>
        <end position="40"/>
    </location>
</feature>
<reference evidence="9 11" key="1">
    <citation type="journal article" date="2011" name="Science">
        <title>Comparative functional genomics of the fission yeasts.</title>
        <authorList>
            <person name="Rhind N."/>
            <person name="Chen Z."/>
            <person name="Yassour M."/>
            <person name="Thompson D.A."/>
            <person name="Haas B.J."/>
            <person name="Habib N."/>
            <person name="Wapinski I."/>
            <person name="Roy S."/>
            <person name="Lin M.F."/>
            <person name="Heiman D.I."/>
            <person name="Young S.K."/>
            <person name="Furuya K."/>
            <person name="Guo Y."/>
            <person name="Pidoux A."/>
            <person name="Chen H.M."/>
            <person name="Robbertse B."/>
            <person name="Goldberg J.M."/>
            <person name="Aoki K."/>
            <person name="Bayne E.H."/>
            <person name="Berlin A.M."/>
            <person name="Desjardins C.A."/>
            <person name="Dobbs E."/>
            <person name="Dukaj L."/>
            <person name="Fan L."/>
            <person name="FitzGerald M.G."/>
            <person name="French C."/>
            <person name="Gujja S."/>
            <person name="Hansen K."/>
            <person name="Keifenheim D."/>
            <person name="Levin J.Z."/>
            <person name="Mosher R.A."/>
            <person name="Mueller C.A."/>
            <person name="Pfiffner J."/>
            <person name="Priest M."/>
            <person name="Russ C."/>
            <person name="Smialowska A."/>
            <person name="Swoboda P."/>
            <person name="Sykes S.M."/>
            <person name="Vaughn M."/>
            <person name="Vengrova S."/>
            <person name="Yoder R."/>
            <person name="Zeng Q."/>
            <person name="Allshire R."/>
            <person name="Baulcombe D."/>
            <person name="Birren B.W."/>
            <person name="Brown W."/>
            <person name="Ekwall K."/>
            <person name="Kellis M."/>
            <person name="Leatherwood J."/>
            <person name="Levin H."/>
            <person name="Margalit H."/>
            <person name="Martienssen R."/>
            <person name="Nieduszynski C.A."/>
            <person name="Spatafora J.W."/>
            <person name="Friedman N."/>
            <person name="Dalgaard J.Z."/>
            <person name="Baumann P."/>
            <person name="Niki H."/>
            <person name="Regev A."/>
            <person name="Nusbaum C."/>
        </authorList>
    </citation>
    <scope>NUCLEOTIDE SEQUENCE [LARGE SCALE GENOMIC DNA]</scope>
    <source>
        <strain evidence="11">yFS275 / FY16936</strain>
    </source>
</reference>
<evidence type="ECO:0000256" key="6">
    <source>
        <dbReference type="ARBA" id="ARBA00022989"/>
    </source>
</evidence>
<dbReference type="OMA" id="MKANFEW"/>
<keyword evidence="11" id="KW-1185">Reference proteome</keyword>
<dbReference type="HOGENOM" id="CLU_110781_4_0_1"/>
<evidence type="ECO:0000256" key="5">
    <source>
        <dbReference type="ARBA" id="ARBA00022824"/>
    </source>
</evidence>
<proteinExistence type="inferred from homology"/>
<comment type="subcellular location">
    <subcellularLocation>
        <location evidence="1">Endoplasmic reticulum membrane</location>
        <topology evidence="1">Multi-pass membrane protein</topology>
    </subcellularLocation>
</comment>
<comment type="similarity">
    <text evidence="2">Belongs to the EMC6 family.</text>
</comment>
<protein>
    <recommendedName>
        <fullName evidence="3">ER membrane protein complex subunit 6</fullName>
    </recommendedName>
</protein>
<sequence>MEQVIHPLSPASQQHNSKSITFVRNVSCTIFGCTAGILGLTSYQGFIFYFLSSLLVSTLLFVYKMKCQLSEYHHSGLNFWFSDLLGGLSSYILTWTLFYSLIYVYE</sequence>
<dbReference type="PANTHER" id="PTHR20994">
    <property type="entry name" value="ER MEMBRANE PROTEIN COMPLEX SUBUNIT 6"/>
    <property type="match status" value="1"/>
</dbReference>
<keyword evidence="4 8" id="KW-0812">Transmembrane</keyword>
<name>B6K6G3_SCHJY</name>
<dbReference type="EMBL" id="KE651167">
    <property type="protein sequence ID" value="EEB09117.1"/>
    <property type="molecule type" value="Genomic_DNA"/>
</dbReference>
<gene>
    <name evidence="10" type="primary">emc6</name>
    <name evidence="9" type="ORF">SJAG_04294</name>
</gene>
<evidence type="ECO:0000313" key="11">
    <source>
        <dbReference type="Proteomes" id="UP000001744"/>
    </source>
</evidence>
<dbReference type="STRING" id="402676.B6K6G3"/>
<dbReference type="eggNOG" id="KOG4455">
    <property type="taxonomic scope" value="Eukaryota"/>
</dbReference>
<dbReference type="VEuPathDB" id="FungiDB:SJAG_04294"/>
<evidence type="ECO:0000256" key="4">
    <source>
        <dbReference type="ARBA" id="ARBA00022692"/>
    </source>
</evidence>
<dbReference type="OrthoDB" id="16510at2759"/>
<dbReference type="InterPro" id="IPR008504">
    <property type="entry name" value="Emc6"/>
</dbReference>
<keyword evidence="5" id="KW-0256">Endoplasmic reticulum</keyword>
<dbReference type="GeneID" id="7052555"/>
<dbReference type="Pfam" id="PF07019">
    <property type="entry name" value="EMC6"/>
    <property type="match status" value="1"/>
</dbReference>
<evidence type="ECO:0000256" key="1">
    <source>
        <dbReference type="ARBA" id="ARBA00004477"/>
    </source>
</evidence>
<dbReference type="PANTHER" id="PTHR20994:SF0">
    <property type="entry name" value="ER MEMBRANE PROTEIN COMPLEX SUBUNIT 6"/>
    <property type="match status" value="1"/>
</dbReference>
<organism evidence="9 11">
    <name type="scientific">Schizosaccharomyces japonicus (strain yFS275 / FY16936)</name>
    <name type="common">Fission yeast</name>
    <dbReference type="NCBI Taxonomy" id="402676"/>
    <lineage>
        <taxon>Eukaryota</taxon>
        <taxon>Fungi</taxon>
        <taxon>Dikarya</taxon>
        <taxon>Ascomycota</taxon>
        <taxon>Taphrinomycotina</taxon>
        <taxon>Schizosaccharomycetes</taxon>
        <taxon>Schizosaccharomycetales</taxon>
        <taxon>Schizosaccharomycetaceae</taxon>
        <taxon>Schizosaccharomyces</taxon>
    </lineage>
</organism>
<dbReference type="Proteomes" id="UP000001744">
    <property type="component" value="Unassembled WGS sequence"/>
</dbReference>
<feature type="transmembrane region" description="Helical" evidence="8">
    <location>
        <begin position="46"/>
        <end position="63"/>
    </location>
</feature>
<feature type="transmembrane region" description="Helical" evidence="8">
    <location>
        <begin position="84"/>
        <end position="105"/>
    </location>
</feature>
<evidence type="ECO:0000256" key="8">
    <source>
        <dbReference type="SAM" id="Phobius"/>
    </source>
</evidence>
<evidence type="ECO:0000256" key="7">
    <source>
        <dbReference type="ARBA" id="ARBA00023136"/>
    </source>
</evidence>
<accession>B6K6G3</accession>